<dbReference type="SUPFAM" id="SSF47336">
    <property type="entry name" value="ACP-like"/>
    <property type="match status" value="1"/>
</dbReference>
<dbReference type="Gene3D" id="1.10.1200.10">
    <property type="entry name" value="ACP-like"/>
    <property type="match status" value="1"/>
</dbReference>
<dbReference type="InterPro" id="IPR006162">
    <property type="entry name" value="Ppantetheine_attach_site"/>
</dbReference>
<keyword evidence="5" id="KW-1185">Reference proteome</keyword>
<evidence type="ECO:0000313" key="5">
    <source>
        <dbReference type="Proteomes" id="UP000218542"/>
    </source>
</evidence>
<dbReference type="OrthoDB" id="9804551at2"/>
<dbReference type="PROSITE" id="PS00012">
    <property type="entry name" value="PHOSPHOPANTETHEINE"/>
    <property type="match status" value="1"/>
</dbReference>
<accession>A0A286TTD1</accession>
<dbReference type="RefSeq" id="WP_096892275.1">
    <property type="nucleotide sequence ID" value="NZ_BAOS01000001.1"/>
</dbReference>
<dbReference type="EMBL" id="BAOS01000001">
    <property type="protein sequence ID" value="GAX59136.1"/>
    <property type="molecule type" value="Genomic_DNA"/>
</dbReference>
<evidence type="ECO:0000256" key="1">
    <source>
        <dbReference type="ARBA" id="ARBA00022450"/>
    </source>
</evidence>
<dbReference type="Proteomes" id="UP000218542">
    <property type="component" value="Unassembled WGS sequence"/>
</dbReference>
<name>A0A286TTD1_9BACT</name>
<dbReference type="InterPro" id="IPR009081">
    <property type="entry name" value="PP-bd_ACP"/>
</dbReference>
<dbReference type="AlphaFoldDB" id="A0A286TTD1"/>
<dbReference type="Pfam" id="PF00550">
    <property type="entry name" value="PP-binding"/>
    <property type="match status" value="1"/>
</dbReference>
<dbReference type="PROSITE" id="PS50075">
    <property type="entry name" value="CARRIER"/>
    <property type="match status" value="1"/>
</dbReference>
<reference evidence="5" key="1">
    <citation type="journal article" date="2017" name="Environ. Microbiol. Rep.">
        <title>Genetic Diversity of Marine Anaerobic Ammonium-Oxidizing Bacteria as Revealed by Genomic and Proteomic Analyses of 'Candidatus Scalindua japonica'.</title>
        <authorList>
            <person name="Oshiki M."/>
            <person name="Mizuto K."/>
            <person name="Kimura Z."/>
            <person name="Kindaichi T."/>
            <person name="Satoh H."/>
            <person name="Okabe S."/>
        </authorList>
    </citation>
    <scope>NUCLEOTIDE SEQUENCE [LARGE SCALE GENOMIC DNA]</scope>
    <source>
        <strain evidence="5">husup-a2</strain>
    </source>
</reference>
<keyword evidence="1" id="KW-0596">Phosphopantetheine</keyword>
<evidence type="ECO:0000256" key="2">
    <source>
        <dbReference type="ARBA" id="ARBA00022553"/>
    </source>
</evidence>
<proteinExistence type="predicted"/>
<gene>
    <name evidence="4" type="ORF">SCALIN_C01_0067</name>
</gene>
<evidence type="ECO:0000313" key="4">
    <source>
        <dbReference type="EMBL" id="GAX59136.1"/>
    </source>
</evidence>
<dbReference type="InterPro" id="IPR036736">
    <property type="entry name" value="ACP-like_sf"/>
</dbReference>
<feature type="domain" description="Carrier" evidence="3">
    <location>
        <begin position="5"/>
        <end position="80"/>
    </location>
</feature>
<sequence length="84" mass="9584">MVNDEQISKEIRSIICEITELPDEKLKGHLKFVDDLGIESIMAVEILASLENKFNTPIPEERLMEIATLDQTVMLIKDLLSNQE</sequence>
<organism evidence="4 5">
    <name type="scientific">Candidatus Scalindua japonica</name>
    <dbReference type="NCBI Taxonomy" id="1284222"/>
    <lineage>
        <taxon>Bacteria</taxon>
        <taxon>Pseudomonadati</taxon>
        <taxon>Planctomycetota</taxon>
        <taxon>Candidatus Brocadiia</taxon>
        <taxon>Candidatus Brocadiales</taxon>
        <taxon>Candidatus Scalinduaceae</taxon>
        <taxon>Candidatus Scalindua</taxon>
    </lineage>
</organism>
<protein>
    <submittedName>
        <fullName evidence="4">Acyl carrier protein</fullName>
    </submittedName>
</protein>
<keyword evidence="2" id="KW-0597">Phosphoprotein</keyword>
<evidence type="ECO:0000259" key="3">
    <source>
        <dbReference type="PROSITE" id="PS50075"/>
    </source>
</evidence>
<comment type="caution">
    <text evidence="4">The sequence shown here is derived from an EMBL/GenBank/DDBJ whole genome shotgun (WGS) entry which is preliminary data.</text>
</comment>